<evidence type="ECO:0000313" key="3">
    <source>
        <dbReference type="Proteomes" id="UP000642829"/>
    </source>
</evidence>
<accession>A0A8J3DEK1</accession>
<comment type="caution">
    <text evidence="2">The sequence shown here is derived from an EMBL/GenBank/DDBJ whole genome shotgun (WGS) entry which is preliminary data.</text>
</comment>
<evidence type="ECO:0000256" key="1">
    <source>
        <dbReference type="SAM" id="Phobius"/>
    </source>
</evidence>
<feature type="transmembrane region" description="Helical" evidence="1">
    <location>
        <begin position="46"/>
        <end position="68"/>
    </location>
</feature>
<proteinExistence type="predicted"/>
<reference evidence="2" key="1">
    <citation type="journal article" date="2014" name="Int. J. Syst. Evol. Microbiol.">
        <title>Complete genome sequence of Corynebacterium casei LMG S-19264T (=DSM 44701T), isolated from a smear-ripened cheese.</title>
        <authorList>
            <consortium name="US DOE Joint Genome Institute (JGI-PGF)"/>
            <person name="Walter F."/>
            <person name="Albersmeier A."/>
            <person name="Kalinowski J."/>
            <person name="Ruckert C."/>
        </authorList>
    </citation>
    <scope>NUCLEOTIDE SEQUENCE</scope>
    <source>
        <strain evidence="2">KCTC 12870</strain>
    </source>
</reference>
<organism evidence="2 3">
    <name type="scientific">Cerasicoccus arenae</name>
    <dbReference type="NCBI Taxonomy" id="424488"/>
    <lineage>
        <taxon>Bacteria</taxon>
        <taxon>Pseudomonadati</taxon>
        <taxon>Verrucomicrobiota</taxon>
        <taxon>Opitutia</taxon>
        <taxon>Puniceicoccales</taxon>
        <taxon>Cerasicoccaceae</taxon>
        <taxon>Cerasicoccus</taxon>
    </lineage>
</organism>
<keyword evidence="3" id="KW-1185">Reference proteome</keyword>
<dbReference type="Pfam" id="PF14015">
    <property type="entry name" value="DUF4231"/>
    <property type="match status" value="1"/>
</dbReference>
<feature type="transmembrane region" description="Helical" evidence="1">
    <location>
        <begin position="74"/>
        <end position="92"/>
    </location>
</feature>
<dbReference type="EMBL" id="BMXG01000005">
    <property type="protein sequence ID" value="GHB97174.1"/>
    <property type="molecule type" value="Genomic_DNA"/>
</dbReference>
<dbReference type="RefSeq" id="WP_189512814.1">
    <property type="nucleotide sequence ID" value="NZ_BMXG01000005.1"/>
</dbReference>
<keyword evidence="1" id="KW-0812">Transmembrane</keyword>
<keyword evidence="1" id="KW-0472">Membrane</keyword>
<protein>
    <recommendedName>
        <fullName evidence="4">SMODS and SLOG-associating 2TM effector domain-containing protein</fullName>
    </recommendedName>
</protein>
<dbReference type="InterPro" id="IPR025325">
    <property type="entry name" value="DUF4231"/>
</dbReference>
<name>A0A8J3DEK1_9BACT</name>
<dbReference type="Proteomes" id="UP000642829">
    <property type="component" value="Unassembled WGS sequence"/>
</dbReference>
<sequence>MSESYELIEKRKDLAQTYLCNFDEHRVDQQKYYSKKAGSLQNRSRMISYLIIVFSACITFLQSVVVVSDDPNVVFEYMVLFIGIAITMIKGYDSIWRPGDVWPLYRTASELIKKEVRLFIAGAGDYSDIQDERSKFSFFALNIEKIISVERTGFDGLFSRE</sequence>
<dbReference type="NCBIfam" id="NF033634">
    <property type="entry name" value="SLATT_1"/>
    <property type="match status" value="1"/>
</dbReference>
<keyword evidence="1" id="KW-1133">Transmembrane helix</keyword>
<gene>
    <name evidence="2" type="ORF">GCM10007047_11470</name>
</gene>
<reference evidence="2" key="2">
    <citation type="submission" date="2020-09" db="EMBL/GenBank/DDBJ databases">
        <authorList>
            <person name="Sun Q."/>
            <person name="Kim S."/>
        </authorList>
    </citation>
    <scope>NUCLEOTIDE SEQUENCE</scope>
    <source>
        <strain evidence="2">KCTC 12870</strain>
    </source>
</reference>
<evidence type="ECO:0008006" key="4">
    <source>
        <dbReference type="Google" id="ProtNLM"/>
    </source>
</evidence>
<dbReference type="AlphaFoldDB" id="A0A8J3DEK1"/>
<evidence type="ECO:0000313" key="2">
    <source>
        <dbReference type="EMBL" id="GHB97174.1"/>
    </source>
</evidence>